<evidence type="ECO:0000256" key="14">
    <source>
        <dbReference type="PIRSR" id="PIRSR606262-3"/>
    </source>
</evidence>
<dbReference type="GO" id="GO:0072527">
    <property type="term" value="P:pyrimidine-containing compound metabolic process"/>
    <property type="evidence" value="ECO:0007669"/>
    <property type="project" value="UniProtKB-ARBA"/>
</dbReference>
<sequence>MSTLSSTDAQALLSAAEQVIQNAYEPYSHYPVGAAILLGDNSVVTGVNVENAAYPSGICAERVAIGNAVSQGKKDFKAIAVYSPKGDISPCGMCRQTISEFGPDITLVFKWQGEIRQLPISELLPFSFSNETMGKDN</sequence>
<dbReference type="Proteomes" id="UP000601768">
    <property type="component" value="Unassembled WGS sequence"/>
</dbReference>
<dbReference type="InterPro" id="IPR006262">
    <property type="entry name" value="Cyt_deam_tetra"/>
</dbReference>
<feature type="binding site" evidence="14">
    <location>
        <position position="59"/>
    </location>
    <ligand>
        <name>Zn(2+)</name>
        <dbReference type="ChEBI" id="CHEBI:29105"/>
        <note>catalytic</note>
    </ligand>
</feature>
<dbReference type="PANTHER" id="PTHR11644">
    <property type="entry name" value="CYTIDINE DEAMINASE"/>
    <property type="match status" value="1"/>
</dbReference>
<reference evidence="17" key="2">
    <citation type="submission" date="2020-08" db="EMBL/GenBank/DDBJ databases">
        <authorList>
            <person name="Lai Q."/>
        </authorList>
    </citation>
    <scope>NUCLEOTIDE SEQUENCE</scope>
    <source>
        <strain evidence="17">S27-2</strain>
    </source>
</reference>
<dbReference type="GO" id="GO:0004126">
    <property type="term" value="F:cytidine deaminase activity"/>
    <property type="evidence" value="ECO:0007669"/>
    <property type="project" value="UniProtKB-UniRule"/>
</dbReference>
<comment type="function">
    <text evidence="2 15">This enzyme scavenges exogenous and endogenous cytidine and 2'-deoxycytidine for UMP synthesis.</text>
</comment>
<evidence type="ECO:0000256" key="12">
    <source>
        <dbReference type="PIRSR" id="PIRSR606262-1"/>
    </source>
</evidence>
<organism evidence="17 18">
    <name type="scientific">Neptunicella marina</name>
    <dbReference type="NCBI Taxonomy" id="2125989"/>
    <lineage>
        <taxon>Bacteria</taxon>
        <taxon>Pseudomonadati</taxon>
        <taxon>Pseudomonadota</taxon>
        <taxon>Gammaproteobacteria</taxon>
        <taxon>Alteromonadales</taxon>
        <taxon>Alteromonadaceae</taxon>
        <taxon>Neptunicella</taxon>
    </lineage>
</organism>
<feature type="binding site" evidence="14">
    <location>
        <position position="91"/>
    </location>
    <ligand>
        <name>Zn(2+)</name>
        <dbReference type="ChEBI" id="CHEBI:29105"/>
        <note>catalytic</note>
    </ligand>
</feature>
<comment type="catalytic activity">
    <reaction evidence="10 15">
        <text>2'-deoxycytidine + H2O + H(+) = 2'-deoxyuridine + NH4(+)</text>
        <dbReference type="Rhea" id="RHEA:13433"/>
        <dbReference type="ChEBI" id="CHEBI:15377"/>
        <dbReference type="ChEBI" id="CHEBI:15378"/>
        <dbReference type="ChEBI" id="CHEBI:15698"/>
        <dbReference type="ChEBI" id="CHEBI:16450"/>
        <dbReference type="ChEBI" id="CHEBI:28938"/>
        <dbReference type="EC" id="3.5.4.5"/>
    </reaction>
</comment>
<dbReference type="NCBIfam" id="TIGR01354">
    <property type="entry name" value="cyt_deam_tetra"/>
    <property type="match status" value="1"/>
</dbReference>
<keyword evidence="6 14" id="KW-0479">Metal-binding</keyword>
<dbReference type="EC" id="3.5.4.5" evidence="4 15"/>
<dbReference type="EMBL" id="JACNEP010000002">
    <property type="protein sequence ID" value="MBC3765098.1"/>
    <property type="molecule type" value="Genomic_DNA"/>
</dbReference>
<dbReference type="Pfam" id="PF00383">
    <property type="entry name" value="dCMP_cyt_deam_1"/>
    <property type="match status" value="1"/>
</dbReference>
<evidence type="ECO:0000256" key="3">
    <source>
        <dbReference type="ARBA" id="ARBA00006576"/>
    </source>
</evidence>
<evidence type="ECO:0000256" key="13">
    <source>
        <dbReference type="PIRSR" id="PIRSR606262-2"/>
    </source>
</evidence>
<dbReference type="AlphaFoldDB" id="A0A8J6M0R1"/>
<gene>
    <name evidence="17" type="primary">cdd</name>
    <name evidence="17" type="ORF">H8B19_04375</name>
</gene>
<accession>A0A8J6M0R1</accession>
<comment type="catalytic activity">
    <reaction evidence="11 15">
        <text>cytidine + H2O + H(+) = uridine + NH4(+)</text>
        <dbReference type="Rhea" id="RHEA:16069"/>
        <dbReference type="ChEBI" id="CHEBI:15377"/>
        <dbReference type="ChEBI" id="CHEBI:15378"/>
        <dbReference type="ChEBI" id="CHEBI:16704"/>
        <dbReference type="ChEBI" id="CHEBI:17562"/>
        <dbReference type="ChEBI" id="CHEBI:28938"/>
        <dbReference type="EC" id="3.5.4.5"/>
    </reaction>
</comment>
<dbReference type="SUPFAM" id="SSF53927">
    <property type="entry name" value="Cytidine deaminase-like"/>
    <property type="match status" value="1"/>
</dbReference>
<comment type="similarity">
    <text evidence="3 15">Belongs to the cytidine and deoxycytidylate deaminase family.</text>
</comment>
<evidence type="ECO:0000256" key="2">
    <source>
        <dbReference type="ARBA" id="ARBA00003949"/>
    </source>
</evidence>
<keyword evidence="8 14" id="KW-0862">Zinc</keyword>
<evidence type="ECO:0000259" key="16">
    <source>
        <dbReference type="PROSITE" id="PS51747"/>
    </source>
</evidence>
<evidence type="ECO:0000256" key="8">
    <source>
        <dbReference type="ARBA" id="ARBA00022833"/>
    </source>
</evidence>
<dbReference type="GO" id="GO:0008270">
    <property type="term" value="F:zinc ion binding"/>
    <property type="evidence" value="ECO:0007669"/>
    <property type="project" value="UniProtKB-UniRule"/>
</dbReference>
<evidence type="ECO:0000256" key="5">
    <source>
        <dbReference type="ARBA" id="ARBA00018266"/>
    </source>
</evidence>
<evidence type="ECO:0000256" key="4">
    <source>
        <dbReference type="ARBA" id="ARBA00012783"/>
    </source>
</evidence>
<comment type="cofactor">
    <cofactor evidence="1 14 15">
        <name>Zn(2+)</name>
        <dbReference type="ChEBI" id="CHEBI:29105"/>
    </cofactor>
</comment>
<dbReference type="GO" id="GO:0042802">
    <property type="term" value="F:identical protein binding"/>
    <property type="evidence" value="ECO:0007669"/>
    <property type="project" value="UniProtKB-ARBA"/>
</dbReference>
<evidence type="ECO:0000256" key="15">
    <source>
        <dbReference type="RuleBase" id="RU364006"/>
    </source>
</evidence>
<comment type="caution">
    <text evidence="17">The sequence shown here is derived from an EMBL/GenBank/DDBJ whole genome shotgun (WGS) entry which is preliminary data.</text>
</comment>
<feature type="active site" description="Proton donor" evidence="12">
    <location>
        <position position="61"/>
    </location>
</feature>
<dbReference type="InterPro" id="IPR016192">
    <property type="entry name" value="APOBEC/CMP_deaminase_Zn-bd"/>
</dbReference>
<dbReference type="InterPro" id="IPR050202">
    <property type="entry name" value="Cyt/Deoxycyt_deaminase"/>
</dbReference>
<evidence type="ECO:0000256" key="10">
    <source>
        <dbReference type="ARBA" id="ARBA00049252"/>
    </source>
</evidence>
<feature type="binding site" evidence="13">
    <location>
        <begin position="48"/>
        <end position="54"/>
    </location>
    <ligand>
        <name>substrate</name>
    </ligand>
</feature>
<dbReference type="NCBIfam" id="NF004064">
    <property type="entry name" value="PRK05578.1"/>
    <property type="match status" value="1"/>
</dbReference>
<dbReference type="Gene3D" id="3.40.140.10">
    <property type="entry name" value="Cytidine Deaminase, domain 2"/>
    <property type="match status" value="1"/>
</dbReference>
<keyword evidence="7 15" id="KW-0378">Hydrolase</keyword>
<name>A0A8J6M0R1_9ALTE</name>
<keyword evidence="18" id="KW-1185">Reference proteome</keyword>
<dbReference type="FunFam" id="3.40.140.10:FF:000008">
    <property type="entry name" value="Cytidine deaminase"/>
    <property type="match status" value="1"/>
</dbReference>
<feature type="domain" description="CMP/dCMP-type deaminase" evidence="16">
    <location>
        <begin position="7"/>
        <end position="131"/>
    </location>
</feature>
<dbReference type="InterPro" id="IPR002125">
    <property type="entry name" value="CMP_dCMP_dom"/>
</dbReference>
<evidence type="ECO:0000313" key="17">
    <source>
        <dbReference type="EMBL" id="MBC3765098.1"/>
    </source>
</evidence>
<evidence type="ECO:0000313" key="18">
    <source>
        <dbReference type="Proteomes" id="UP000601768"/>
    </source>
</evidence>
<dbReference type="PROSITE" id="PS51747">
    <property type="entry name" value="CYT_DCMP_DEAMINASES_2"/>
    <property type="match status" value="1"/>
</dbReference>
<dbReference type="CDD" id="cd01283">
    <property type="entry name" value="cytidine_deaminase"/>
    <property type="match status" value="1"/>
</dbReference>
<dbReference type="PROSITE" id="PS00903">
    <property type="entry name" value="CYT_DCMP_DEAMINASES_1"/>
    <property type="match status" value="1"/>
</dbReference>
<proteinExistence type="inferred from homology"/>
<protein>
    <recommendedName>
        <fullName evidence="5 15">Cytidine deaminase</fullName>
        <ecNumber evidence="4 15">3.5.4.5</ecNumber>
    </recommendedName>
    <alternativeName>
        <fullName evidence="9 15">Cytidine aminohydrolase</fullName>
    </alternativeName>
</protein>
<reference evidence="17" key="1">
    <citation type="journal article" date="2018" name="Int. J. Syst. Evol. Microbiol.">
        <title>Neptunicella marina gen. nov., sp. nov., isolated from surface seawater.</title>
        <authorList>
            <person name="Liu X."/>
            <person name="Lai Q."/>
            <person name="Du Y."/>
            <person name="Zhang X."/>
            <person name="Liu Z."/>
            <person name="Sun F."/>
            <person name="Shao Z."/>
        </authorList>
    </citation>
    <scope>NUCLEOTIDE SEQUENCE</scope>
    <source>
        <strain evidence="17">S27-2</strain>
    </source>
</reference>
<dbReference type="InterPro" id="IPR016193">
    <property type="entry name" value="Cytidine_deaminase-like"/>
</dbReference>
<evidence type="ECO:0000256" key="7">
    <source>
        <dbReference type="ARBA" id="ARBA00022801"/>
    </source>
</evidence>
<feature type="binding site" evidence="14">
    <location>
        <position position="94"/>
    </location>
    <ligand>
        <name>Zn(2+)</name>
        <dbReference type="ChEBI" id="CHEBI:29105"/>
        <note>catalytic</note>
    </ligand>
</feature>
<dbReference type="GO" id="GO:0005829">
    <property type="term" value="C:cytosol"/>
    <property type="evidence" value="ECO:0007669"/>
    <property type="project" value="TreeGrafter"/>
</dbReference>
<dbReference type="GO" id="GO:0055086">
    <property type="term" value="P:nucleobase-containing small molecule metabolic process"/>
    <property type="evidence" value="ECO:0007669"/>
    <property type="project" value="UniProtKB-ARBA"/>
</dbReference>
<evidence type="ECO:0000256" key="6">
    <source>
        <dbReference type="ARBA" id="ARBA00022723"/>
    </source>
</evidence>
<evidence type="ECO:0000256" key="9">
    <source>
        <dbReference type="ARBA" id="ARBA00032005"/>
    </source>
</evidence>
<evidence type="ECO:0000256" key="11">
    <source>
        <dbReference type="ARBA" id="ARBA00049558"/>
    </source>
</evidence>
<evidence type="ECO:0000256" key="1">
    <source>
        <dbReference type="ARBA" id="ARBA00001947"/>
    </source>
</evidence>
<dbReference type="PANTHER" id="PTHR11644:SF2">
    <property type="entry name" value="CYTIDINE DEAMINASE"/>
    <property type="match status" value="1"/>
</dbReference>